<feature type="compositionally biased region" description="Basic residues" evidence="1">
    <location>
        <begin position="426"/>
        <end position="437"/>
    </location>
</feature>
<feature type="transmembrane region" description="Helical" evidence="2">
    <location>
        <begin position="283"/>
        <end position="305"/>
    </location>
</feature>
<reference evidence="4" key="1">
    <citation type="journal article" date="2021" name="PeerJ">
        <title>Extensive microbial diversity within the chicken gut microbiome revealed by metagenomics and culture.</title>
        <authorList>
            <person name="Gilroy R."/>
            <person name="Ravi A."/>
            <person name="Getino M."/>
            <person name="Pursley I."/>
            <person name="Horton D.L."/>
            <person name="Alikhan N.F."/>
            <person name="Baker D."/>
            <person name="Gharbi K."/>
            <person name="Hall N."/>
            <person name="Watson M."/>
            <person name="Adriaenssens E.M."/>
            <person name="Foster-Nyarko E."/>
            <person name="Jarju S."/>
            <person name="Secka A."/>
            <person name="Antonio M."/>
            <person name="Oren A."/>
            <person name="Chaudhuri R.R."/>
            <person name="La Ragione R."/>
            <person name="Hildebrand F."/>
            <person name="Pallen M.J."/>
        </authorList>
    </citation>
    <scope>NUCLEOTIDE SEQUENCE</scope>
    <source>
        <strain evidence="4">CHK183-5548</strain>
    </source>
</reference>
<feature type="region of interest" description="Disordered" evidence="1">
    <location>
        <begin position="375"/>
        <end position="437"/>
    </location>
</feature>
<reference evidence="4" key="2">
    <citation type="submission" date="2021-04" db="EMBL/GenBank/DDBJ databases">
        <authorList>
            <person name="Gilroy R."/>
        </authorList>
    </citation>
    <scope>NUCLEOTIDE SEQUENCE</scope>
    <source>
        <strain evidence="4">CHK183-5548</strain>
    </source>
</reference>
<keyword evidence="2" id="KW-1133">Transmembrane helix</keyword>
<proteinExistence type="predicted"/>
<name>A0A9D2P9G1_9FIRM</name>
<feature type="compositionally biased region" description="Low complexity" evidence="1">
    <location>
        <begin position="381"/>
        <end position="409"/>
    </location>
</feature>
<dbReference type="PANTHER" id="PTHR37312">
    <property type="entry name" value="MEMBRANE-BOUND ACYLTRANSFERASE YKRP-RELATED"/>
    <property type="match status" value="1"/>
</dbReference>
<evidence type="ECO:0000259" key="3">
    <source>
        <dbReference type="Pfam" id="PF01757"/>
    </source>
</evidence>
<dbReference type="GO" id="GO:0016747">
    <property type="term" value="F:acyltransferase activity, transferring groups other than amino-acyl groups"/>
    <property type="evidence" value="ECO:0007669"/>
    <property type="project" value="InterPro"/>
</dbReference>
<feature type="domain" description="Acyltransferase 3" evidence="3">
    <location>
        <begin position="10"/>
        <end position="336"/>
    </location>
</feature>
<comment type="caution">
    <text evidence="4">The sequence shown here is derived from an EMBL/GenBank/DDBJ whole genome shotgun (WGS) entry which is preliminary data.</text>
</comment>
<sequence length="437" mass="49957">MKSHSKRLRELDTAKGLAMFLVVFGHTLNFKSPVFNWIFSFHMPLFFFLTGMTFRPEKYETFSQAVRDKFRARLVPYFFITFVGFLICMIRPLYREAVFCRELKSELLSIFYYGQPAELYIGQVWFLAALFFAELMLWLWFRCLEGRSPVLRLASLGLAAAVGIHLLPWVNWLFWKYEPLGLASLPWKLDTACTAFLFLAAGYYFRSLDLTRRLTPLYWALFPLLVWANYIFGPAFGGYSNMCDCVYPPAPLYLAGAFSGIAAVYLTAVKWKRVRFLQFTGRHSLFFFAAQTFVNYLTAEVWFLISGNWYEPMQSMPGTGTAFLFACVSFAVMTLILYLWRAAKRQLIRRLPPAETVQENGWRAETAAARTIKVPRTSENATAAQTAKAPRASETAAAAQAARVPRASETAAAAQTPVSGAERPAPRSRRRRTKHWI</sequence>
<dbReference type="InterPro" id="IPR052734">
    <property type="entry name" value="Nod_factor_acetyltransferase"/>
</dbReference>
<evidence type="ECO:0000313" key="4">
    <source>
        <dbReference type="EMBL" id="HJC46652.1"/>
    </source>
</evidence>
<feature type="transmembrane region" description="Helical" evidence="2">
    <location>
        <begin position="34"/>
        <end position="54"/>
    </location>
</feature>
<feature type="transmembrane region" description="Helical" evidence="2">
    <location>
        <begin position="217"/>
        <end position="239"/>
    </location>
</feature>
<dbReference type="EMBL" id="DWWL01000007">
    <property type="protein sequence ID" value="HJC46652.1"/>
    <property type="molecule type" value="Genomic_DNA"/>
</dbReference>
<evidence type="ECO:0000256" key="1">
    <source>
        <dbReference type="SAM" id="MobiDB-lite"/>
    </source>
</evidence>
<keyword evidence="4" id="KW-0808">Transferase</keyword>
<feature type="transmembrane region" description="Helical" evidence="2">
    <location>
        <begin position="74"/>
        <end position="94"/>
    </location>
</feature>
<feature type="transmembrane region" description="Helical" evidence="2">
    <location>
        <begin position="320"/>
        <end position="340"/>
    </location>
</feature>
<evidence type="ECO:0000256" key="2">
    <source>
        <dbReference type="SAM" id="Phobius"/>
    </source>
</evidence>
<dbReference type="InterPro" id="IPR002656">
    <property type="entry name" value="Acyl_transf_3_dom"/>
</dbReference>
<feature type="transmembrane region" description="Helical" evidence="2">
    <location>
        <begin position="251"/>
        <end position="271"/>
    </location>
</feature>
<keyword evidence="2" id="KW-0812">Transmembrane</keyword>
<keyword evidence="4" id="KW-0012">Acyltransferase</keyword>
<accession>A0A9D2P9G1</accession>
<dbReference type="Proteomes" id="UP000823883">
    <property type="component" value="Unassembled WGS sequence"/>
</dbReference>
<feature type="transmembrane region" description="Helical" evidence="2">
    <location>
        <begin position="120"/>
        <end position="141"/>
    </location>
</feature>
<evidence type="ECO:0000313" key="5">
    <source>
        <dbReference type="Proteomes" id="UP000823883"/>
    </source>
</evidence>
<feature type="transmembrane region" description="Helical" evidence="2">
    <location>
        <begin position="187"/>
        <end position="205"/>
    </location>
</feature>
<organism evidence="4 5">
    <name type="scientific">Candidatus Lachnoclostridium pullistercoris</name>
    <dbReference type="NCBI Taxonomy" id="2838632"/>
    <lineage>
        <taxon>Bacteria</taxon>
        <taxon>Bacillati</taxon>
        <taxon>Bacillota</taxon>
        <taxon>Clostridia</taxon>
        <taxon>Lachnospirales</taxon>
        <taxon>Lachnospiraceae</taxon>
    </lineage>
</organism>
<dbReference type="AlphaFoldDB" id="A0A9D2P9G1"/>
<dbReference type="PANTHER" id="PTHR37312:SF1">
    <property type="entry name" value="MEMBRANE-BOUND ACYLTRANSFERASE YKRP-RELATED"/>
    <property type="match status" value="1"/>
</dbReference>
<feature type="transmembrane region" description="Helical" evidence="2">
    <location>
        <begin position="153"/>
        <end position="175"/>
    </location>
</feature>
<dbReference type="Pfam" id="PF01757">
    <property type="entry name" value="Acyl_transf_3"/>
    <property type="match status" value="1"/>
</dbReference>
<protein>
    <submittedName>
        <fullName evidence="4">Acyltransferase family protein</fullName>
    </submittedName>
</protein>
<feature type="transmembrane region" description="Helical" evidence="2">
    <location>
        <begin position="12"/>
        <end position="28"/>
    </location>
</feature>
<keyword evidence="2" id="KW-0472">Membrane</keyword>
<gene>
    <name evidence="4" type="ORF">IAA04_01215</name>
</gene>